<gene>
    <name evidence="2" type="ORF">CGC53_09350</name>
</gene>
<accession>A0A250FBK8</accession>
<keyword evidence="1" id="KW-1133">Transmembrane helix</keyword>
<proteinExistence type="predicted"/>
<keyword evidence="3" id="KW-1185">Reference proteome</keyword>
<evidence type="ECO:0000313" key="3">
    <source>
        <dbReference type="Proteomes" id="UP000217276"/>
    </source>
</evidence>
<keyword evidence="1" id="KW-0472">Membrane</keyword>
<evidence type="ECO:0000256" key="1">
    <source>
        <dbReference type="SAM" id="Phobius"/>
    </source>
</evidence>
<feature type="transmembrane region" description="Helical" evidence="1">
    <location>
        <begin position="78"/>
        <end position="106"/>
    </location>
</feature>
<reference evidence="3" key="1">
    <citation type="submission" date="2017-06" db="EMBL/GenBank/DDBJ databases">
        <title>Capnocytophaga spp. assemblies.</title>
        <authorList>
            <person name="Gulvik C.A."/>
        </authorList>
    </citation>
    <scope>NUCLEOTIDE SEQUENCE [LARGE SCALE GENOMIC DNA]</scope>
    <source>
        <strain evidence="3">H6253</strain>
    </source>
</reference>
<protein>
    <recommendedName>
        <fullName evidence="4">DUF4190 domain-containing protein</fullName>
    </recommendedName>
</protein>
<keyword evidence="1" id="KW-0812">Transmembrane</keyword>
<dbReference type="AlphaFoldDB" id="A0A250FBK8"/>
<evidence type="ECO:0008006" key="4">
    <source>
        <dbReference type="Google" id="ProtNLM"/>
    </source>
</evidence>
<dbReference type="RefSeq" id="WP_095914528.1">
    <property type="nucleotide sequence ID" value="NZ_CAUUPF010000012.1"/>
</dbReference>
<organism evidence="2 3">
    <name type="scientific">Capnocytophaga leadbetteri</name>
    <dbReference type="NCBI Taxonomy" id="327575"/>
    <lineage>
        <taxon>Bacteria</taxon>
        <taxon>Pseudomonadati</taxon>
        <taxon>Bacteroidota</taxon>
        <taxon>Flavobacteriia</taxon>
        <taxon>Flavobacteriales</taxon>
        <taxon>Flavobacteriaceae</taxon>
        <taxon>Capnocytophaga</taxon>
    </lineage>
</organism>
<feature type="transmembrane region" description="Helical" evidence="1">
    <location>
        <begin position="40"/>
        <end position="66"/>
    </location>
</feature>
<evidence type="ECO:0000313" key="2">
    <source>
        <dbReference type="EMBL" id="ATA82533.1"/>
    </source>
</evidence>
<dbReference type="Proteomes" id="UP000217276">
    <property type="component" value="Chromosome"/>
</dbReference>
<dbReference type="EMBL" id="CP022384">
    <property type="protein sequence ID" value="ATA82533.1"/>
    <property type="molecule type" value="Genomic_DNA"/>
</dbReference>
<dbReference type="KEGG" id="clk:CGC53_09350"/>
<sequence length="108" mass="11528">MENTENVQEPVQQPVQKEVQPTFVIQQAPAASNPMGTAGFIIALVTIFLFWIPVLGWILWLLGLIFSGIGVTRKPKGLAIAGLVISLIGLILLIVVLGLLATAVALDQ</sequence>
<name>A0A250FBK8_9FLAO</name>